<evidence type="ECO:0008006" key="3">
    <source>
        <dbReference type="Google" id="ProtNLM"/>
    </source>
</evidence>
<comment type="caution">
    <text evidence="1">The sequence shown here is derived from an EMBL/GenBank/DDBJ whole genome shotgun (WGS) entry which is preliminary data.</text>
</comment>
<dbReference type="EMBL" id="BRXR01000001">
    <property type="protein sequence ID" value="GLC30337.1"/>
    <property type="molecule type" value="Genomic_DNA"/>
</dbReference>
<dbReference type="InterPro" id="IPR016621">
    <property type="entry name" value="UCP014543"/>
</dbReference>
<dbReference type="PIRSF" id="PIRSF014543">
    <property type="entry name" value="UCP014543"/>
    <property type="match status" value="1"/>
</dbReference>
<reference evidence="1 2" key="1">
    <citation type="journal article" date="2024" name="Int. J. Syst. Evol. Microbiol.">
        <title>Clostridium omnivorum sp. nov., isolated from anoxic soil under the treatment of reductive soil disinfestation.</title>
        <authorList>
            <person name="Ueki A."/>
            <person name="Tonouchi A."/>
            <person name="Kaku N."/>
            <person name="Honma S."/>
            <person name="Ueki K."/>
        </authorList>
    </citation>
    <scope>NUCLEOTIDE SEQUENCE [LARGE SCALE GENOMIC DNA]</scope>
    <source>
        <strain evidence="1 2">E14</strain>
    </source>
</reference>
<evidence type="ECO:0000313" key="1">
    <source>
        <dbReference type="EMBL" id="GLC30337.1"/>
    </source>
</evidence>
<keyword evidence="2" id="KW-1185">Reference proteome</keyword>
<dbReference type="Pfam" id="PF12646">
    <property type="entry name" value="DUF3783"/>
    <property type="match status" value="1"/>
</dbReference>
<proteinExistence type="predicted"/>
<gene>
    <name evidence="1" type="ORF">bsdE14_17470</name>
</gene>
<organism evidence="1 2">
    <name type="scientific">Clostridium omnivorum</name>
    <dbReference type="NCBI Taxonomy" id="1604902"/>
    <lineage>
        <taxon>Bacteria</taxon>
        <taxon>Bacillati</taxon>
        <taxon>Bacillota</taxon>
        <taxon>Clostridia</taxon>
        <taxon>Eubacteriales</taxon>
        <taxon>Clostridiaceae</taxon>
        <taxon>Clostridium</taxon>
    </lineage>
</organism>
<protein>
    <recommendedName>
        <fullName evidence="3">DUF3783 domain-containing protein</fullName>
    </recommendedName>
</protein>
<evidence type="ECO:0000313" key="2">
    <source>
        <dbReference type="Proteomes" id="UP001208567"/>
    </source>
</evidence>
<dbReference type="RefSeq" id="WP_264849599.1">
    <property type="nucleotide sequence ID" value="NZ_BRXR01000001.1"/>
</dbReference>
<accession>A0ABQ5N546</accession>
<name>A0ABQ5N546_9CLOT</name>
<dbReference type="Proteomes" id="UP001208567">
    <property type="component" value="Unassembled WGS sequence"/>
</dbReference>
<sequence length="125" mass="14737">MVLNNNKLILFYGLSAEDKTFLQQVISENSLPACKEIERDMARMKLKDIIAGLKFEIYTEVLPEEKIILFNNLSDEELDKAIKSIKKNQDMKPILAVITPTSIDWEFKYLLEHLIEEREWHLRNK</sequence>